<feature type="compositionally biased region" description="Basic residues" evidence="1">
    <location>
        <begin position="200"/>
        <end position="223"/>
    </location>
</feature>
<proteinExistence type="predicted"/>
<evidence type="ECO:0000256" key="1">
    <source>
        <dbReference type="SAM" id="MobiDB-lite"/>
    </source>
</evidence>
<feature type="region of interest" description="Disordered" evidence="1">
    <location>
        <begin position="180"/>
        <end position="223"/>
    </location>
</feature>
<dbReference type="EMBL" id="MN739922">
    <property type="protein sequence ID" value="QHT77840.1"/>
    <property type="molecule type" value="Genomic_DNA"/>
</dbReference>
<dbReference type="AlphaFoldDB" id="A0A6C0HBT3"/>
<evidence type="ECO:0000313" key="2">
    <source>
        <dbReference type="EMBL" id="QHT77840.1"/>
    </source>
</evidence>
<protein>
    <submittedName>
        <fullName evidence="2">Uncharacterized protein</fullName>
    </submittedName>
</protein>
<sequence length="223" mass="26297">MSYKEGRFSPYNINNPAFVPEDNEYGKPIDTNKTEKAKLFTECLEKIYNNSLIVVHYKHVYLSRRCYAIGILNKTDKKFNLTNVTLINESTDHSSIEIGDTVRAFIKYDNILELYVKQINSDKDILNLQPTNIHHTTNRWFPYMNARIDIMKDNLNIDSQENIFDSENYYKIYYVEPRQKEDDDKRGRVIKSSNTSQVGRKYKGGKKTKKSQKQRKSRKNKSK</sequence>
<name>A0A6C0HBT3_9ZZZZ</name>
<reference evidence="2" key="1">
    <citation type="journal article" date="2020" name="Nature">
        <title>Giant virus diversity and host interactions through global metagenomics.</title>
        <authorList>
            <person name="Schulz F."/>
            <person name="Roux S."/>
            <person name="Paez-Espino D."/>
            <person name="Jungbluth S."/>
            <person name="Walsh D.A."/>
            <person name="Denef V.J."/>
            <person name="McMahon K.D."/>
            <person name="Konstantinidis K.T."/>
            <person name="Eloe-Fadrosh E.A."/>
            <person name="Kyrpides N.C."/>
            <person name="Woyke T."/>
        </authorList>
    </citation>
    <scope>NUCLEOTIDE SEQUENCE</scope>
    <source>
        <strain evidence="2">GVMAG-M-3300023179-90</strain>
    </source>
</reference>
<organism evidence="2">
    <name type="scientific">viral metagenome</name>
    <dbReference type="NCBI Taxonomy" id="1070528"/>
    <lineage>
        <taxon>unclassified sequences</taxon>
        <taxon>metagenomes</taxon>
        <taxon>organismal metagenomes</taxon>
    </lineage>
</organism>
<accession>A0A6C0HBT3</accession>